<accession>A0AAV7UJ18</accession>
<comment type="caution">
    <text evidence="1">The sequence shown here is derived from an EMBL/GenBank/DDBJ whole genome shotgun (WGS) entry which is preliminary data.</text>
</comment>
<sequence>MFHEPELRLGRIPGWGGAVGRGYKPWTGCGRPLWPFVTPSGRCCLRVCFCQEWLFQSLEMEPSKVVQALKVLQDEGWEDLLREGVLEEAWVGLRRLKRLSAEGVSAAVAACTSPVRSGKTFCVKSDTGRKVARSPAKVENVGSGLMGHSLVGLMRQGISSLPRRQGSSLSRRVTAGGRGSTLAAAVATRGHMGARIRFGHARIGSKKQARAPLERGAERDGLVLEEGTLAGTSNMAAPIGFDWQLSNLDEGRSGSRVSSDAHTEFIKDEVVISDDEDEVQVSQDGAGDQEKGRNLVSVGQQGGRFMQLIPRVVSPMLHRVQSWGLSNQAVLQLGDQIELLDKGGAFLQGTVCGEKSSSGAMGRAYVSLDVRHPEGGEGPSGCDTAHASGGHGLQAIHWRSGLIVGDQSMPVKVRAPSVHRKEVRVKPGAVYLTSGETFGVAEAQPSTRQGACADLAFMEEEVLDYDDVFVEPVTSRKPLVLSGEMPGEVQGGQPKARYQDVAAGSLPRGEVGLEGSVRVHELSTNLGGLSGASVLDFGGGSRVHGSKVDASIQVSSAEVNGKLVVSGDNGDGSVEKVESCDSSMKSMGSVAGIDVISRRQDDAVRFVMQQIEAGLAAVTISGCVGGPDKVCAVWIVGHSFVRWAEKQASLRHFGRQLGLDGSRIKISWVGKSGMRWGELLYVLAKRMEQGVCPDLLVLHLGENDVVALSGIGLLKVMKLDLCRIKERWSGTHIVWTSLVLRRVWRGAHSFRGIEKQRRKINKEMRSFCKAQGILVLTHDNIVVSDVELFRQEGVHLSFWGNEHYLLELRLLIAELMGEQLWDR</sequence>
<proteinExistence type="predicted"/>
<gene>
    <name evidence="1" type="ORF">NDU88_005789</name>
</gene>
<keyword evidence="2" id="KW-1185">Reference proteome</keyword>
<evidence type="ECO:0000313" key="1">
    <source>
        <dbReference type="EMBL" id="KAJ1189037.1"/>
    </source>
</evidence>
<dbReference type="InterPro" id="IPR036514">
    <property type="entry name" value="SGNH_hydro_sf"/>
</dbReference>
<dbReference type="SUPFAM" id="SSF52266">
    <property type="entry name" value="SGNH hydrolase"/>
    <property type="match status" value="1"/>
</dbReference>
<reference evidence="1" key="1">
    <citation type="journal article" date="2022" name="bioRxiv">
        <title>Sequencing and chromosome-scale assembly of the giantPleurodeles waltlgenome.</title>
        <authorList>
            <person name="Brown T."/>
            <person name="Elewa A."/>
            <person name="Iarovenko S."/>
            <person name="Subramanian E."/>
            <person name="Araus A.J."/>
            <person name="Petzold A."/>
            <person name="Susuki M."/>
            <person name="Suzuki K.-i.T."/>
            <person name="Hayashi T."/>
            <person name="Toyoda A."/>
            <person name="Oliveira C."/>
            <person name="Osipova E."/>
            <person name="Leigh N.D."/>
            <person name="Simon A."/>
            <person name="Yun M.H."/>
        </authorList>
    </citation>
    <scope>NUCLEOTIDE SEQUENCE</scope>
    <source>
        <strain evidence="1">20211129_DDA</strain>
        <tissue evidence="1">Liver</tissue>
    </source>
</reference>
<protein>
    <submittedName>
        <fullName evidence="1">Uncharacterized protein</fullName>
    </submittedName>
</protein>
<dbReference type="AlphaFoldDB" id="A0AAV7UJ18"/>
<name>A0AAV7UJ18_PLEWA</name>
<organism evidence="1 2">
    <name type="scientific">Pleurodeles waltl</name>
    <name type="common">Iberian ribbed newt</name>
    <dbReference type="NCBI Taxonomy" id="8319"/>
    <lineage>
        <taxon>Eukaryota</taxon>
        <taxon>Metazoa</taxon>
        <taxon>Chordata</taxon>
        <taxon>Craniata</taxon>
        <taxon>Vertebrata</taxon>
        <taxon>Euteleostomi</taxon>
        <taxon>Amphibia</taxon>
        <taxon>Batrachia</taxon>
        <taxon>Caudata</taxon>
        <taxon>Salamandroidea</taxon>
        <taxon>Salamandridae</taxon>
        <taxon>Pleurodelinae</taxon>
        <taxon>Pleurodeles</taxon>
    </lineage>
</organism>
<dbReference type="Proteomes" id="UP001066276">
    <property type="component" value="Chromosome 3_1"/>
</dbReference>
<evidence type="ECO:0000313" key="2">
    <source>
        <dbReference type="Proteomes" id="UP001066276"/>
    </source>
</evidence>
<dbReference type="EMBL" id="JANPWB010000005">
    <property type="protein sequence ID" value="KAJ1189037.1"/>
    <property type="molecule type" value="Genomic_DNA"/>
</dbReference>
<dbReference type="Gene3D" id="3.40.50.1110">
    <property type="entry name" value="SGNH hydrolase"/>
    <property type="match status" value="1"/>
</dbReference>